<evidence type="ECO:0000313" key="5">
    <source>
        <dbReference type="Proteomes" id="UP001652741"/>
    </source>
</evidence>
<dbReference type="Bgee" id="ENSSSAG00000053735">
    <property type="expression patterns" value="Expressed in immature gonad and 24 other cell types or tissues"/>
</dbReference>
<evidence type="ECO:0000256" key="4">
    <source>
        <dbReference type="SAM" id="MobiDB-lite"/>
    </source>
</evidence>
<evidence type="ECO:0000256" key="2">
    <source>
        <dbReference type="ARBA" id="ARBA00016007"/>
    </source>
</evidence>
<accession>A0A1S3PJI6</accession>
<dbReference type="Proteomes" id="UP001652741">
    <property type="component" value="Chromosome ssa24"/>
</dbReference>
<dbReference type="GO" id="GO:0005769">
    <property type="term" value="C:early endosome"/>
    <property type="evidence" value="ECO:0007669"/>
    <property type="project" value="TreeGrafter"/>
</dbReference>
<name>A0A1S3PJI6_SALSA</name>
<feature type="region of interest" description="Disordered" evidence="4">
    <location>
        <begin position="1"/>
        <end position="24"/>
    </location>
</feature>
<proteinExistence type="inferred from homology"/>
<dbReference type="PANTHER" id="PTHR31259:SF3">
    <property type="entry name" value="ENDOSOME-ASSOCIATED-TRAFFICKING REGULATOR 1"/>
    <property type="match status" value="1"/>
</dbReference>
<dbReference type="AlphaFoldDB" id="A0A1S3PJI6"/>
<organism evidence="5 6">
    <name type="scientific">Salmo salar</name>
    <name type="common">Atlantic salmon</name>
    <dbReference type="NCBI Taxonomy" id="8030"/>
    <lineage>
        <taxon>Eukaryota</taxon>
        <taxon>Metazoa</taxon>
        <taxon>Chordata</taxon>
        <taxon>Craniata</taxon>
        <taxon>Vertebrata</taxon>
        <taxon>Euteleostomi</taxon>
        <taxon>Actinopterygii</taxon>
        <taxon>Neopterygii</taxon>
        <taxon>Teleostei</taxon>
        <taxon>Protacanthopterygii</taxon>
        <taxon>Salmoniformes</taxon>
        <taxon>Salmonidae</taxon>
        <taxon>Salmoninae</taxon>
        <taxon>Salmo</taxon>
    </lineage>
</organism>
<dbReference type="GO" id="GO:0036064">
    <property type="term" value="C:ciliary basal body"/>
    <property type="evidence" value="ECO:0007669"/>
    <property type="project" value="TreeGrafter"/>
</dbReference>
<protein>
    <recommendedName>
        <fullName evidence="2">Endosome-associated-trafficking regulator 1</fullName>
    </recommendedName>
</protein>
<dbReference type="GO" id="GO:0055037">
    <property type="term" value="C:recycling endosome"/>
    <property type="evidence" value="ECO:0007669"/>
    <property type="project" value="TreeGrafter"/>
</dbReference>
<keyword evidence="5" id="KW-1185">Reference proteome</keyword>
<dbReference type="PANTHER" id="PTHR31259">
    <property type="entry name" value="ENDOSOME-ASSOCIATED TRAFFICKING REGULATOR 1"/>
    <property type="match status" value="1"/>
</dbReference>
<evidence type="ECO:0000256" key="1">
    <source>
        <dbReference type="ARBA" id="ARBA00007791"/>
    </source>
</evidence>
<evidence type="ECO:0000256" key="3">
    <source>
        <dbReference type="ARBA" id="ARBA00023054"/>
    </source>
</evidence>
<reference evidence="6" key="1">
    <citation type="submission" date="2025-08" db="UniProtKB">
        <authorList>
            <consortium name="RefSeq"/>
        </authorList>
    </citation>
    <scope>IDENTIFICATION</scope>
</reference>
<dbReference type="GO" id="GO:0045724">
    <property type="term" value="P:positive regulation of cilium assembly"/>
    <property type="evidence" value="ECO:0007669"/>
    <property type="project" value="TreeGrafter"/>
</dbReference>
<keyword evidence="3" id="KW-0175">Coiled coil</keyword>
<dbReference type="GO" id="GO:1903566">
    <property type="term" value="P:positive regulation of protein localization to cilium"/>
    <property type="evidence" value="ECO:0007669"/>
    <property type="project" value="TreeGrafter"/>
</dbReference>
<dbReference type="GO" id="GO:0030496">
    <property type="term" value="C:midbody"/>
    <property type="evidence" value="ECO:0007669"/>
    <property type="project" value="TreeGrafter"/>
</dbReference>
<dbReference type="GO" id="GO:0032465">
    <property type="term" value="P:regulation of cytokinesis"/>
    <property type="evidence" value="ECO:0007669"/>
    <property type="project" value="TreeGrafter"/>
</dbReference>
<dbReference type="InterPro" id="IPR026757">
    <property type="entry name" value="ENTR1"/>
</dbReference>
<comment type="similarity">
    <text evidence="1">Belongs to the ENTR1 family.</text>
</comment>
<feature type="region of interest" description="Disordered" evidence="4">
    <location>
        <begin position="153"/>
        <end position="195"/>
    </location>
</feature>
<dbReference type="GeneID" id="106585650"/>
<gene>
    <name evidence="6" type="primary">LOC106585650</name>
</gene>
<dbReference type="GO" id="GO:0005813">
    <property type="term" value="C:centrosome"/>
    <property type="evidence" value="ECO:0007669"/>
    <property type="project" value="TreeGrafter"/>
</dbReference>
<sequence>MAKHKTSAKTLIIEHDDVREDGDDMNPFSFKEFIRSKNQGDPDEKKYPTRKEAYGSTFLAEGEYTIPGPKSFDQDFQGHFYVDPAPFPQSLDNETKEWAGSYQPSAIEEVHEFRLCGTAAADSSTYSGQSSLCTEEEEDTSLSVWQVDEEFSPKAPQYRRAPVNYEGDDETSMAELSYKTKKSSTENGHRDQQKKRAVKAENIVSKLKEELHQLQGQVEGCRYENERLRARETAALNTMKHNAQVASEYLNKAALNAETSIKQLLTGAETLCLVSQLLQSIDNISEIHNEG</sequence>
<evidence type="ECO:0000313" key="6">
    <source>
        <dbReference type="RefSeq" id="XP_014027554.1"/>
    </source>
</evidence>
<dbReference type="RefSeq" id="XP_014027554.1">
    <property type="nucleotide sequence ID" value="XM_014172079.2"/>
</dbReference>